<comment type="caution">
    <text evidence="1">The sequence shown here is derived from an EMBL/GenBank/DDBJ whole genome shotgun (WGS) entry which is preliminary data.</text>
</comment>
<dbReference type="Proteomes" id="UP001165960">
    <property type="component" value="Unassembled WGS sequence"/>
</dbReference>
<organism evidence="1 2">
    <name type="scientific">Entomophthora muscae</name>
    <dbReference type="NCBI Taxonomy" id="34485"/>
    <lineage>
        <taxon>Eukaryota</taxon>
        <taxon>Fungi</taxon>
        <taxon>Fungi incertae sedis</taxon>
        <taxon>Zoopagomycota</taxon>
        <taxon>Entomophthoromycotina</taxon>
        <taxon>Entomophthoromycetes</taxon>
        <taxon>Entomophthorales</taxon>
        <taxon>Entomophthoraceae</taxon>
        <taxon>Entomophthora</taxon>
    </lineage>
</organism>
<evidence type="ECO:0000313" key="2">
    <source>
        <dbReference type="Proteomes" id="UP001165960"/>
    </source>
</evidence>
<gene>
    <name evidence="1" type="ORF">DSO57_1001345</name>
</gene>
<protein>
    <submittedName>
        <fullName evidence="1">Uncharacterized protein</fullName>
    </submittedName>
</protein>
<sequence length="79" mass="8958">MDGDIFQMGGTFVVNRKGKILYSFHQKDFASFSSPRVILDICRLNLIQVPLQTIMYYEPLDIQSDLDAEEVISIASIDS</sequence>
<proteinExistence type="predicted"/>
<reference evidence="1" key="1">
    <citation type="submission" date="2022-04" db="EMBL/GenBank/DDBJ databases">
        <title>Genome of the entomopathogenic fungus Entomophthora muscae.</title>
        <authorList>
            <person name="Elya C."/>
            <person name="Lovett B.R."/>
            <person name="Lee E."/>
            <person name="Macias A.M."/>
            <person name="Hajek A.E."/>
            <person name="De Bivort B.L."/>
            <person name="Kasson M.T."/>
            <person name="De Fine Licht H.H."/>
            <person name="Stajich J.E."/>
        </authorList>
    </citation>
    <scope>NUCLEOTIDE SEQUENCE</scope>
    <source>
        <strain evidence="1">Berkeley</strain>
    </source>
</reference>
<evidence type="ECO:0000313" key="1">
    <source>
        <dbReference type="EMBL" id="KAJ9067232.1"/>
    </source>
</evidence>
<keyword evidence="2" id="KW-1185">Reference proteome</keyword>
<accession>A0ACC2SYP5</accession>
<name>A0ACC2SYP5_9FUNG</name>
<dbReference type="EMBL" id="QTSX02004263">
    <property type="protein sequence ID" value="KAJ9067232.1"/>
    <property type="molecule type" value="Genomic_DNA"/>
</dbReference>